<keyword evidence="2" id="KW-0496">Mitochondrion</keyword>
<dbReference type="CDD" id="cd10445">
    <property type="entry name" value="GIY-YIG_bI1_like"/>
    <property type="match status" value="1"/>
</dbReference>
<dbReference type="InterPro" id="IPR010896">
    <property type="entry name" value="NUMOD1"/>
</dbReference>
<organism evidence="2">
    <name type="scientific">Juglanconis juglandina</name>
    <dbReference type="NCBI Taxonomy" id="1940567"/>
    <lineage>
        <taxon>Eukaryota</taxon>
        <taxon>Fungi</taxon>
        <taxon>Dikarya</taxon>
        <taxon>Ascomycota</taxon>
        <taxon>Pezizomycotina</taxon>
        <taxon>Sordariomycetes</taxon>
        <taxon>Sordariomycetidae</taxon>
        <taxon>Diaporthales</taxon>
        <taxon>Juglanconidaceae</taxon>
        <taxon>Juglanconis</taxon>
    </lineage>
</organism>
<protein>
    <submittedName>
        <fullName evidence="2">GIY-YIG endonuclease</fullName>
    </submittedName>
</protein>
<evidence type="ECO:0000259" key="1">
    <source>
        <dbReference type="PROSITE" id="PS50164"/>
    </source>
</evidence>
<dbReference type="SMART" id="SM00465">
    <property type="entry name" value="GIYc"/>
    <property type="match status" value="1"/>
</dbReference>
<dbReference type="PROSITE" id="PS50164">
    <property type="entry name" value="GIY_YIG"/>
    <property type="match status" value="1"/>
</dbReference>
<gene>
    <name evidence="2" type="primary">orf346</name>
</gene>
<accession>A0A291LIV7</accession>
<evidence type="ECO:0000313" key="2">
    <source>
        <dbReference type="EMBL" id="ATI20471.1"/>
    </source>
</evidence>
<dbReference type="GO" id="GO:0004519">
    <property type="term" value="F:endonuclease activity"/>
    <property type="evidence" value="ECO:0007669"/>
    <property type="project" value="UniProtKB-KW"/>
</dbReference>
<dbReference type="InterPro" id="IPR035901">
    <property type="entry name" value="GIY-YIG_endonuc_sf"/>
</dbReference>
<dbReference type="SMART" id="SM00497">
    <property type="entry name" value="IENR1"/>
    <property type="match status" value="2"/>
</dbReference>
<dbReference type="Pfam" id="PF07453">
    <property type="entry name" value="NUMOD1"/>
    <property type="match status" value="1"/>
</dbReference>
<sequence>MIFFMVEKSNIFKFKSQFACAFSSTIPISVGMVKIGKINDDSENVLTIGNNNNNQDNKDPEDSKYKYVKVLVNDPFNNRDIILKVTKKQKGVYVWGSLDDKHLYVGHSINLYNRISSYFMPSILQTKARRVLRYFNKHGFSKMKLTIYIMDEKSSLDEVVALEQHFIDSLNPNLNVDLVASGSGYHAPMSLEIRERLRKQRGTPIYVYSGENFTLLYVFESKQQMYNLINIHHTTLNDCLNLGTLYVDAFFFSLDLIEESTETNLLSLDQIQSLVITKRDVHNVKHPAAKAILAEFKGDSSQNLVFDSLNSLAKHLKGDRHVIRGYLKGNKSGYYRGKWRFTYTSN</sequence>
<keyword evidence="2" id="KW-0540">Nuclease</keyword>
<dbReference type="AlphaFoldDB" id="A0A291LIV7"/>
<proteinExistence type="predicted"/>
<geneLocation type="mitochondrion" evidence="2"/>
<keyword evidence="2" id="KW-0378">Hydrolase</keyword>
<dbReference type="Pfam" id="PF01541">
    <property type="entry name" value="GIY-YIG"/>
    <property type="match status" value="1"/>
</dbReference>
<dbReference type="SUPFAM" id="SSF82771">
    <property type="entry name" value="GIY-YIG endonuclease"/>
    <property type="match status" value="1"/>
</dbReference>
<feature type="domain" description="GIY-YIG" evidence="1">
    <location>
        <begin position="88"/>
        <end position="176"/>
    </location>
</feature>
<dbReference type="Gene3D" id="3.40.1440.10">
    <property type="entry name" value="GIY-YIG endonuclease"/>
    <property type="match status" value="1"/>
</dbReference>
<dbReference type="EMBL" id="KY575057">
    <property type="protein sequence ID" value="ATI20471.1"/>
    <property type="molecule type" value="Genomic_DNA"/>
</dbReference>
<name>A0A291LIV7_9PEZI</name>
<reference evidence="2" key="1">
    <citation type="submission" date="2017-02" db="EMBL/GenBank/DDBJ databases">
        <title>Fungal Comparative Genomics of Melanconis species and Ophiognomonia clavigignenti-juglandacearum at Different Phylogenetic Distances.</title>
        <authorList>
            <person name="Demers J.E."/>
            <person name="Castlebury L.A."/>
        </authorList>
    </citation>
    <scope>NUCLEOTIDE SEQUENCE</scope>
    <source>
        <strain evidence="2">CBS 121083</strain>
    </source>
</reference>
<keyword evidence="2" id="KW-0255">Endonuclease</keyword>
<dbReference type="InterPro" id="IPR000305">
    <property type="entry name" value="GIY-YIG_endonuc"/>
</dbReference>
<dbReference type="InterPro" id="IPR003647">
    <property type="entry name" value="Intron_nuc_1_rpt"/>
</dbReference>